<keyword evidence="2" id="KW-0812">Transmembrane</keyword>
<sequence>MELTLGGRIQTLRKQRGITQEELSKAMQVSTQAVSKWECGGTPDAMLLPRLADYFNVSIDYLFGREEQAPERLSDLVFQKLKGLERSKQLELAFEICYMMENAIGKIPHHEALPDQESFMMQEGAEPLLYQVLYDDVYSCMRLNEEFHYFLYVPQPSCGFLHALPAQEEFEELLAFLNKPHCFAMLFQLSKCPQGRGFQVEGLAKKLHIEGSDAAKILQDLKKRQIVTEIQLEKENGVEPIYVLSEKPGFLPMLLFMAAYIQSGVIYGYFAMDRELPILDEEASHE</sequence>
<dbReference type="InterPro" id="IPR010982">
    <property type="entry name" value="Lambda_DNA-bd_dom_sf"/>
</dbReference>
<evidence type="ECO:0000256" key="2">
    <source>
        <dbReference type="SAM" id="Phobius"/>
    </source>
</evidence>
<reference evidence="4 5" key="1">
    <citation type="submission" date="2018-08" db="EMBL/GenBank/DDBJ databases">
        <title>A genome reference for cultivated species of the human gut microbiota.</title>
        <authorList>
            <person name="Zou Y."/>
            <person name="Xue W."/>
            <person name="Luo G."/>
        </authorList>
    </citation>
    <scope>NUCLEOTIDE SEQUENCE [LARGE SCALE GENOMIC DNA]</scope>
    <source>
        <strain evidence="4 5">OF01-2LB</strain>
    </source>
</reference>
<evidence type="ECO:0000259" key="3">
    <source>
        <dbReference type="PROSITE" id="PS50943"/>
    </source>
</evidence>
<feature type="transmembrane region" description="Helical" evidence="2">
    <location>
        <begin position="250"/>
        <end position="270"/>
    </location>
</feature>
<keyword evidence="1" id="KW-0238">DNA-binding</keyword>
<feature type="domain" description="HTH cro/C1-type" evidence="3">
    <location>
        <begin position="9"/>
        <end position="62"/>
    </location>
</feature>
<dbReference type="GO" id="GO:0003677">
    <property type="term" value="F:DNA binding"/>
    <property type="evidence" value="ECO:0007669"/>
    <property type="project" value="UniProtKB-KW"/>
</dbReference>
<dbReference type="InterPro" id="IPR001387">
    <property type="entry name" value="Cro/C1-type_HTH"/>
</dbReference>
<dbReference type="SUPFAM" id="SSF47413">
    <property type="entry name" value="lambda repressor-like DNA-binding domains"/>
    <property type="match status" value="1"/>
</dbReference>
<dbReference type="EMBL" id="QVEV01000008">
    <property type="protein sequence ID" value="RGC16581.1"/>
    <property type="molecule type" value="Genomic_DNA"/>
</dbReference>
<dbReference type="SMART" id="SM00530">
    <property type="entry name" value="HTH_XRE"/>
    <property type="match status" value="1"/>
</dbReference>
<keyword evidence="2" id="KW-0472">Membrane</keyword>
<dbReference type="OrthoDB" id="2064916at2"/>
<evidence type="ECO:0000313" key="5">
    <source>
        <dbReference type="Proteomes" id="UP000260025"/>
    </source>
</evidence>
<dbReference type="AlphaFoldDB" id="A0A3E2VZY7"/>
<dbReference type="RefSeq" id="WP_117442690.1">
    <property type="nucleotide sequence ID" value="NZ_JAJFEN010000006.1"/>
</dbReference>
<dbReference type="Gene3D" id="1.10.260.40">
    <property type="entry name" value="lambda repressor-like DNA-binding domains"/>
    <property type="match status" value="1"/>
</dbReference>
<protein>
    <submittedName>
        <fullName evidence="4">XRE family transcriptional regulator</fullName>
    </submittedName>
</protein>
<dbReference type="Proteomes" id="UP000260025">
    <property type="component" value="Unassembled WGS sequence"/>
</dbReference>
<accession>A0A3E2VZY7</accession>
<keyword evidence="2" id="KW-1133">Transmembrane helix</keyword>
<proteinExistence type="predicted"/>
<gene>
    <name evidence="4" type="ORF">DXA38_07830</name>
</gene>
<evidence type="ECO:0000313" key="4">
    <source>
        <dbReference type="EMBL" id="RGC16581.1"/>
    </source>
</evidence>
<dbReference type="CDD" id="cd00093">
    <property type="entry name" value="HTH_XRE"/>
    <property type="match status" value="1"/>
</dbReference>
<evidence type="ECO:0000256" key="1">
    <source>
        <dbReference type="ARBA" id="ARBA00023125"/>
    </source>
</evidence>
<dbReference type="PANTHER" id="PTHR46558:SF11">
    <property type="entry name" value="HTH-TYPE TRANSCRIPTIONAL REGULATOR XRE"/>
    <property type="match status" value="1"/>
</dbReference>
<comment type="caution">
    <text evidence="4">The sequence shown here is derived from an EMBL/GenBank/DDBJ whole genome shotgun (WGS) entry which is preliminary data.</text>
</comment>
<dbReference type="Pfam" id="PF01381">
    <property type="entry name" value="HTH_3"/>
    <property type="match status" value="1"/>
</dbReference>
<organism evidence="4 5">
    <name type="scientific">Clostridium innocuum</name>
    <dbReference type="NCBI Taxonomy" id="1522"/>
    <lineage>
        <taxon>Bacteria</taxon>
        <taxon>Bacillati</taxon>
        <taxon>Bacillota</taxon>
        <taxon>Clostridia</taxon>
        <taxon>Eubacteriales</taxon>
        <taxon>Clostridiaceae</taxon>
        <taxon>Clostridium</taxon>
    </lineage>
</organism>
<name>A0A3E2VZY7_CLOIN</name>
<dbReference type="PANTHER" id="PTHR46558">
    <property type="entry name" value="TRACRIPTIONAL REGULATORY PROTEIN-RELATED-RELATED"/>
    <property type="match status" value="1"/>
</dbReference>
<dbReference type="PROSITE" id="PS50943">
    <property type="entry name" value="HTH_CROC1"/>
    <property type="match status" value="1"/>
</dbReference>